<reference evidence="4" key="1">
    <citation type="submission" date="2025-08" db="UniProtKB">
        <authorList>
            <consortium name="RefSeq"/>
        </authorList>
    </citation>
    <scope>IDENTIFICATION</scope>
    <source>
        <tissue evidence="4">Whole organism</tissue>
    </source>
</reference>
<dbReference type="InterPro" id="IPR002110">
    <property type="entry name" value="Ankyrin_rpt"/>
</dbReference>
<protein>
    <submittedName>
        <fullName evidence="4">G patch domain and ankyrin repeat-containing protein 1 homolog</fullName>
    </submittedName>
</protein>
<feature type="domain" description="G-patch" evidence="2">
    <location>
        <begin position="246"/>
        <end position="292"/>
    </location>
</feature>
<dbReference type="PANTHER" id="PTHR20923:SF1">
    <property type="entry name" value="G PATCH DOMAIN AND ANKYRIN REPEAT-CONTAINING PROTEIN 1"/>
    <property type="match status" value="1"/>
</dbReference>
<dbReference type="PROSITE" id="PS50088">
    <property type="entry name" value="ANK_REPEAT"/>
    <property type="match status" value="1"/>
</dbReference>
<dbReference type="GO" id="GO:0003676">
    <property type="term" value="F:nucleic acid binding"/>
    <property type="evidence" value="ECO:0007669"/>
    <property type="project" value="InterPro"/>
</dbReference>
<dbReference type="PROSITE" id="PS50174">
    <property type="entry name" value="G_PATCH"/>
    <property type="match status" value="1"/>
</dbReference>
<dbReference type="Proteomes" id="UP000504606">
    <property type="component" value="Unplaced"/>
</dbReference>
<evidence type="ECO:0000313" key="4">
    <source>
        <dbReference type="RefSeq" id="XP_026283705.1"/>
    </source>
</evidence>
<gene>
    <name evidence="4" type="primary">LOC113210094</name>
</gene>
<dbReference type="InterPro" id="IPR036770">
    <property type="entry name" value="Ankyrin_rpt-contain_sf"/>
</dbReference>
<dbReference type="SMART" id="SM00248">
    <property type="entry name" value="ANK"/>
    <property type="match status" value="2"/>
</dbReference>
<dbReference type="RefSeq" id="XP_026283705.1">
    <property type="nucleotide sequence ID" value="XM_026427920.2"/>
</dbReference>
<accession>A0A6J1SWI3</accession>
<dbReference type="PROSITE" id="PS50297">
    <property type="entry name" value="ANK_REP_REGION"/>
    <property type="match status" value="1"/>
</dbReference>
<dbReference type="InterPro" id="IPR039146">
    <property type="entry name" value="GPANK1"/>
</dbReference>
<dbReference type="PANTHER" id="PTHR20923">
    <property type="entry name" value="BAT4 PROTEIN-RELATED"/>
    <property type="match status" value="1"/>
</dbReference>
<dbReference type="GeneID" id="113210094"/>
<dbReference type="Pfam" id="PF12796">
    <property type="entry name" value="Ank_2"/>
    <property type="match status" value="1"/>
</dbReference>
<keyword evidence="3" id="KW-1185">Reference proteome</keyword>
<dbReference type="Pfam" id="PF01585">
    <property type="entry name" value="G-patch"/>
    <property type="match status" value="1"/>
</dbReference>
<evidence type="ECO:0000259" key="2">
    <source>
        <dbReference type="PROSITE" id="PS50174"/>
    </source>
</evidence>
<evidence type="ECO:0000313" key="3">
    <source>
        <dbReference type="Proteomes" id="UP000504606"/>
    </source>
</evidence>
<evidence type="ECO:0000256" key="1">
    <source>
        <dbReference type="PROSITE-ProRule" id="PRU00023"/>
    </source>
</evidence>
<keyword evidence="1" id="KW-0040">ANK repeat</keyword>
<dbReference type="SMART" id="SM00443">
    <property type="entry name" value="G_patch"/>
    <property type="match status" value="1"/>
</dbReference>
<dbReference type="KEGG" id="foc:113210094"/>
<name>A0A6J1SWI3_FRAOC</name>
<dbReference type="Gene3D" id="1.25.40.20">
    <property type="entry name" value="Ankyrin repeat-containing domain"/>
    <property type="match status" value="1"/>
</dbReference>
<dbReference type="SUPFAM" id="SSF48403">
    <property type="entry name" value="Ankyrin repeat"/>
    <property type="match status" value="1"/>
</dbReference>
<sequence>MNFSGNLHHLKKFVKGTDNDEGEASNHEATRTEFCGIFDARKTYEEIIGGELKTEQQIKESHVTLEYHQISLQPPPVEAFLARPASSHSLTKPPTLSLLMKHAELNDCERLMEGLEQDPSLIDSVDQFGWSLLMVAACAGALQVVQLLLDSGANRSLRDKAGNSCISLARKNGHLKVVENILKFSPVTAGHDSDTSAQETPPFKVELCPACNISVIQSQKKSHLTSTVHQLSQCSKGCKTYYSISGSNRGYQLMLKNGWDGEKGLGPSGSGLKFPPKTTLKRDRKGLGLSKGIARITHFRSNDIKAVAEKPVPLRHDNKKKLNQRLYREKMIEMSLRRDLS</sequence>
<proteinExistence type="predicted"/>
<organism evidence="3 4">
    <name type="scientific">Frankliniella occidentalis</name>
    <name type="common">Western flower thrips</name>
    <name type="synonym">Euthrips occidentalis</name>
    <dbReference type="NCBI Taxonomy" id="133901"/>
    <lineage>
        <taxon>Eukaryota</taxon>
        <taxon>Metazoa</taxon>
        <taxon>Ecdysozoa</taxon>
        <taxon>Arthropoda</taxon>
        <taxon>Hexapoda</taxon>
        <taxon>Insecta</taxon>
        <taxon>Pterygota</taxon>
        <taxon>Neoptera</taxon>
        <taxon>Paraneoptera</taxon>
        <taxon>Thysanoptera</taxon>
        <taxon>Terebrantia</taxon>
        <taxon>Thripoidea</taxon>
        <taxon>Thripidae</taxon>
        <taxon>Frankliniella</taxon>
    </lineage>
</organism>
<feature type="repeat" description="ANK" evidence="1">
    <location>
        <begin position="128"/>
        <end position="160"/>
    </location>
</feature>
<dbReference type="InterPro" id="IPR000467">
    <property type="entry name" value="G_patch_dom"/>
</dbReference>
<dbReference type="AlphaFoldDB" id="A0A6J1SWI3"/>
<dbReference type="OrthoDB" id="4735278at2759"/>